<feature type="transmembrane region" description="Helical" evidence="1">
    <location>
        <begin position="49"/>
        <end position="66"/>
    </location>
</feature>
<sequence length="144" mass="15809">MLAREDVPRMISRLLAGRWGPAIWMTSLTLLGIASMTPFRLPGSLLDKMLHFLAYFALSTLAFKVWPIGCRLWLATVLLLMLGAGIEIAQLHLAGREASWLDMASNALGIGTAVLFTFRLRGSLAKHLVSRRVPPVRTAANPKS</sequence>
<proteinExistence type="predicted"/>
<organism evidence="2 3">
    <name type="scientific">Desulfocurvibacter africanus subsp. africanus str. Walvis Bay</name>
    <dbReference type="NCBI Taxonomy" id="690850"/>
    <lineage>
        <taxon>Bacteria</taxon>
        <taxon>Pseudomonadati</taxon>
        <taxon>Thermodesulfobacteriota</taxon>
        <taxon>Desulfovibrionia</taxon>
        <taxon>Desulfovibrionales</taxon>
        <taxon>Desulfovibrionaceae</taxon>
        <taxon>Desulfocurvibacter</taxon>
    </lineage>
</organism>
<reference evidence="2 3" key="1">
    <citation type="journal article" date="2011" name="J. Bacteriol.">
        <title>Genome sequence of the mercury-methylating and pleomorphic Desulfovibrio africanus Strain Walvis Bay.</title>
        <authorList>
            <person name="Brown S.D."/>
            <person name="Wall J.D."/>
            <person name="Kucken A.M."/>
            <person name="Gilmour C.C."/>
            <person name="Podar M."/>
            <person name="Brandt C.C."/>
            <person name="Teshima H."/>
            <person name="Detter J.C."/>
            <person name="Han C.S."/>
            <person name="Land M.L."/>
            <person name="Lucas S."/>
            <person name="Han J."/>
            <person name="Pennacchio L."/>
            <person name="Nolan M."/>
            <person name="Pitluck S."/>
            <person name="Woyke T."/>
            <person name="Goodwin L."/>
            <person name="Palumbo A.V."/>
            <person name="Elias D.A."/>
        </authorList>
    </citation>
    <scope>NUCLEOTIDE SEQUENCE [LARGE SCALE GENOMIC DNA]</scope>
    <source>
        <strain evidence="2 3">Walvis Bay</strain>
    </source>
</reference>
<accession>F3Z1L6</accession>
<keyword evidence="3" id="KW-1185">Reference proteome</keyword>
<dbReference type="HOGENOM" id="CLU_1793348_0_0_7"/>
<feature type="transmembrane region" description="Helical" evidence="1">
    <location>
        <begin position="99"/>
        <end position="118"/>
    </location>
</feature>
<feature type="transmembrane region" description="Helical" evidence="1">
    <location>
        <begin position="73"/>
        <end position="93"/>
    </location>
</feature>
<protein>
    <submittedName>
        <fullName evidence="2">VanZ family protein</fullName>
    </submittedName>
</protein>
<keyword evidence="1" id="KW-0812">Transmembrane</keyword>
<keyword evidence="1" id="KW-1133">Transmembrane helix</keyword>
<dbReference type="EMBL" id="CP003221">
    <property type="protein sequence ID" value="EGJ51151.1"/>
    <property type="molecule type" value="Genomic_DNA"/>
</dbReference>
<keyword evidence="1" id="KW-0472">Membrane</keyword>
<feature type="transmembrane region" description="Helical" evidence="1">
    <location>
        <begin position="21"/>
        <end position="37"/>
    </location>
</feature>
<evidence type="ECO:0000313" key="2">
    <source>
        <dbReference type="EMBL" id="EGJ51151.1"/>
    </source>
</evidence>
<dbReference type="PANTHER" id="PTHR28008">
    <property type="entry name" value="DOMAIN PROTEIN, PUTATIVE (AFU_ORTHOLOGUE AFUA_3G10980)-RELATED"/>
    <property type="match status" value="1"/>
</dbReference>
<dbReference type="NCBIfam" id="NF037970">
    <property type="entry name" value="vanZ_1"/>
    <property type="match status" value="1"/>
</dbReference>
<evidence type="ECO:0000313" key="3">
    <source>
        <dbReference type="Proteomes" id="UP000007844"/>
    </source>
</evidence>
<dbReference type="PANTHER" id="PTHR28008:SF1">
    <property type="entry name" value="DOMAIN PROTEIN, PUTATIVE (AFU_ORTHOLOGUE AFUA_3G10980)-RELATED"/>
    <property type="match status" value="1"/>
</dbReference>
<gene>
    <name evidence="2" type="ORF">Desaf_2838</name>
</gene>
<name>F3Z1L6_DESAF</name>
<dbReference type="AlphaFoldDB" id="F3Z1L6"/>
<dbReference type="KEGG" id="daf:Desaf_2838"/>
<dbReference type="Proteomes" id="UP000007844">
    <property type="component" value="Chromosome"/>
</dbReference>
<evidence type="ECO:0000256" key="1">
    <source>
        <dbReference type="SAM" id="Phobius"/>
    </source>
</evidence>